<name>A0A1T1AP16_RHOFE</name>
<dbReference type="SUPFAM" id="SSF55166">
    <property type="entry name" value="Hedgehog/DD-peptidase"/>
    <property type="match status" value="1"/>
</dbReference>
<proteinExistence type="predicted"/>
<sequence length="850" mass="95639">MAGIGKEVGDNLYVHLTNVAGLGEAGLALVCRALALLPPDVRERPNVVKVNKRTQRVSLLEYTEFEDEPFPLLKSSWSMATPDASVLNFRSYVQSANPPILHRKELLVSSDHPRYPDWAKTTETCEALGLFEHPKTIGFLLNWERTISLKGYRLVGSDFLPLGNVEATDETDVRPQDASPTIQRHLTAMARSSISAPVQMLVRHGLIDKDDLFFDYGCGRGDDLKALADSGYVTSGWDPYYAPANELPNKAHAVNLGFVINVIDDPAERVEAISKAFQLTSGVLSVGVMLYGPERGGKAYGDGVVTSRGTFQKYFSQEELKDYLEQVLQQEAFLVAPGIAFVFADKVLEQRFLTAKYRSRNVDSRLILQSRRIVARREVLRAHRTTANERRLEAARPVLDLYWQTALALGRYPGIEELPAGFSFNGAVPSLRRAWRLIHAHYPLELLETACQARKDDLRLYFAVQQFSKRPRYRQLEPRLQKDVAEFFGDYLSAQAAGLQLLQGASVSERILEACKQAAESGLGALEEGHSLQLHVELVDRLPVLLRAYIACAMVLTQGLSDAKLLKVHITSRKLSLMEFDDFEANPLPLMARRIKVNLRKLTYDLFEYGGEFPKPILYWKSCYLNEDSPHYAEQLAFDEALDASGVLGDEKYGPRPEELAERLEHTRMRVKGWELVPSNTVPSLDSPCGVNFSYRDFVECGETQLRLGCRNIPKRPETYNALHGLATKILDPLIEYFGAINLTYGFCSHDLSKHIKERVAPTLDQHAGEERLATGALICKRGGAACDFLVEYEDMREVADWTVKNLPFDRLYFYGSDRPVHISWSSAPAFLAYEMLPNKSGRRIPRPFK</sequence>
<dbReference type="EMBL" id="MTJN01000002">
    <property type="protein sequence ID" value="OOV05733.1"/>
    <property type="molecule type" value="Genomic_DNA"/>
</dbReference>
<comment type="caution">
    <text evidence="1">The sequence shown here is derived from an EMBL/GenBank/DDBJ whole genome shotgun (WGS) entry which is preliminary data.</text>
</comment>
<reference evidence="1 2" key="1">
    <citation type="submission" date="2017-01" db="EMBL/GenBank/DDBJ databases">
        <title>Genome sequencing of Rhodoferax fermentans JCM 7819.</title>
        <authorList>
            <person name="Kim Y.J."/>
            <person name="Farh M.E.-A."/>
            <person name="Yang D.-C."/>
        </authorList>
    </citation>
    <scope>NUCLEOTIDE SEQUENCE [LARGE SCALE GENOMIC DNA]</scope>
    <source>
        <strain evidence="1 2">JCM 7819</strain>
    </source>
</reference>
<evidence type="ECO:0000313" key="1">
    <source>
        <dbReference type="EMBL" id="OOV05733.1"/>
    </source>
</evidence>
<dbReference type="STRING" id="28066.RF819_02565"/>
<dbReference type="InterPro" id="IPR024019">
    <property type="entry name" value="CHP04096"/>
</dbReference>
<accession>A0A1T1AP16</accession>
<evidence type="ECO:0000313" key="2">
    <source>
        <dbReference type="Proteomes" id="UP000190750"/>
    </source>
</evidence>
<dbReference type="Proteomes" id="UP000190750">
    <property type="component" value="Unassembled WGS sequence"/>
</dbReference>
<organism evidence="1 2">
    <name type="scientific">Rhodoferax fermentans</name>
    <dbReference type="NCBI Taxonomy" id="28066"/>
    <lineage>
        <taxon>Bacteria</taxon>
        <taxon>Pseudomonadati</taxon>
        <taxon>Pseudomonadota</taxon>
        <taxon>Betaproteobacteria</taxon>
        <taxon>Burkholderiales</taxon>
        <taxon>Comamonadaceae</taxon>
        <taxon>Rhodoferax</taxon>
    </lineage>
</organism>
<dbReference type="InterPro" id="IPR009045">
    <property type="entry name" value="Zn_M74/Hedgehog-like"/>
</dbReference>
<dbReference type="NCBIfam" id="TIGR04096">
    <property type="entry name" value="dnd_rel_methyl"/>
    <property type="match status" value="1"/>
</dbReference>
<dbReference type="AlphaFoldDB" id="A0A1T1AP16"/>
<keyword evidence="2" id="KW-1185">Reference proteome</keyword>
<dbReference type="RefSeq" id="WP_078363515.1">
    <property type="nucleotide sequence ID" value="NZ_MTJN01000002.1"/>
</dbReference>
<protein>
    <submittedName>
        <fullName evidence="1">Peptidase m15a</fullName>
    </submittedName>
</protein>
<gene>
    <name evidence="1" type="ORF">RF819_02565</name>
</gene>